<protein>
    <recommendedName>
        <fullName evidence="5">Stress-induced-phosphoprotein 1</fullName>
    </recommendedName>
</protein>
<dbReference type="PROSITE" id="PS50293">
    <property type="entry name" value="TPR_REGION"/>
    <property type="match status" value="1"/>
</dbReference>
<dbReference type="Gene3D" id="1.10.260.100">
    <property type="match status" value="1"/>
</dbReference>
<dbReference type="GO" id="GO:0005737">
    <property type="term" value="C:cytoplasm"/>
    <property type="evidence" value="ECO:0007669"/>
    <property type="project" value="UniProtKB-SubCell"/>
</dbReference>
<keyword evidence="3" id="KW-0677">Repeat</keyword>
<reference evidence="9" key="1">
    <citation type="submission" date="2016-04" db="UniProtKB">
        <authorList>
            <consortium name="WormBaseParasite"/>
        </authorList>
    </citation>
    <scope>IDENTIFICATION</scope>
</reference>
<dbReference type="SUPFAM" id="SSF48452">
    <property type="entry name" value="TPR-like"/>
    <property type="match status" value="2"/>
</dbReference>
<dbReference type="FunFam" id="1.25.40.10:FF:000027">
    <property type="entry name" value="stress-induced-phosphoprotein 1 isoform X1"/>
    <property type="match status" value="1"/>
</dbReference>
<name>A0A0N5AS36_9BILA</name>
<dbReference type="STRING" id="451379.A0A0N5AS36"/>
<dbReference type="PROSITE" id="PS50005">
    <property type="entry name" value="TPR"/>
    <property type="match status" value="4"/>
</dbReference>
<dbReference type="SMART" id="SM00727">
    <property type="entry name" value="STI1"/>
    <property type="match status" value="1"/>
</dbReference>
<evidence type="ECO:0000256" key="4">
    <source>
        <dbReference type="ARBA" id="ARBA00022803"/>
    </source>
</evidence>
<dbReference type="InterPro" id="IPR041243">
    <property type="entry name" value="STI1/HOP_DP"/>
</dbReference>
<feature type="repeat" description="TPR" evidence="6">
    <location>
        <begin position="15"/>
        <end position="48"/>
    </location>
</feature>
<sequence>MAEADRFPKSDGFRAIEEKELGNAAYKKKDFEEALKHYDKAIQYDPNNMTFYSNKAAVLFEQGNYEKCIELCKQAVETGREQRANYTLIAKALTRIANAYLKMDKIEEALTWFDKSLSEHRDPDIVKKKKDLEKEIAEKKRLAYIDPKIALEEKNEGNKYFKEGNFPEAMKHYTEAVKRDPDNAILYSNRAACYTKLMEFGRALEDCEMCIKKDPKFIKGYIRKGAALMAMKEYAKARSAFESALEIDGTNAEARDGLTKAIMNDDESPEKARERALHDPEVQEILRDPGMRLLLEQMSSDPGAAREHIRNPEIVKKIMKLKEAGLVHIR</sequence>
<dbReference type="AlphaFoldDB" id="A0A0N5AS36"/>
<feature type="repeat" description="TPR" evidence="6">
    <location>
        <begin position="150"/>
        <end position="183"/>
    </location>
</feature>
<dbReference type="InterPro" id="IPR019734">
    <property type="entry name" value="TPR_rpt"/>
</dbReference>
<keyword evidence="2" id="KW-0963">Cytoplasm</keyword>
<dbReference type="FunFam" id="1.10.260.100:FF:000002">
    <property type="entry name" value="Stress-induced-phosphoprotein 1 (Hsp70/Hsp90-organizing)"/>
    <property type="match status" value="1"/>
</dbReference>
<evidence type="ECO:0000256" key="6">
    <source>
        <dbReference type="PROSITE-ProRule" id="PRU00339"/>
    </source>
</evidence>
<dbReference type="InterPro" id="IPR006636">
    <property type="entry name" value="STI1_HS-bd"/>
</dbReference>
<dbReference type="InterPro" id="IPR013105">
    <property type="entry name" value="TPR_2"/>
</dbReference>
<comment type="subcellular location">
    <subcellularLocation>
        <location evidence="1">Cytoplasm</location>
    </subcellularLocation>
</comment>
<dbReference type="Pfam" id="PF07719">
    <property type="entry name" value="TPR_2"/>
    <property type="match status" value="1"/>
</dbReference>
<dbReference type="FunFam" id="1.25.40.10:FF:000010">
    <property type="entry name" value="Stress-induced phosphoprotein 1"/>
    <property type="match status" value="1"/>
</dbReference>
<keyword evidence="4 6" id="KW-0802">TPR repeat</keyword>
<evidence type="ECO:0000313" key="8">
    <source>
        <dbReference type="Proteomes" id="UP000046393"/>
    </source>
</evidence>
<dbReference type="Gene3D" id="1.25.40.10">
    <property type="entry name" value="Tetratricopeptide repeat domain"/>
    <property type="match status" value="2"/>
</dbReference>
<dbReference type="Proteomes" id="UP000046393">
    <property type="component" value="Unplaced"/>
</dbReference>
<evidence type="ECO:0000313" key="9">
    <source>
        <dbReference type="WBParaSite" id="SMUV_0000758601-mRNA-1"/>
    </source>
</evidence>
<dbReference type="Pfam" id="PF13181">
    <property type="entry name" value="TPR_8"/>
    <property type="match status" value="1"/>
</dbReference>
<feature type="domain" description="STI1" evidence="7">
    <location>
        <begin position="279"/>
        <end position="318"/>
    </location>
</feature>
<evidence type="ECO:0000256" key="2">
    <source>
        <dbReference type="ARBA" id="ARBA00022490"/>
    </source>
</evidence>
<dbReference type="Pfam" id="PF17830">
    <property type="entry name" value="STI1-HOP_DP"/>
    <property type="match status" value="1"/>
</dbReference>
<evidence type="ECO:0000256" key="1">
    <source>
        <dbReference type="ARBA" id="ARBA00004496"/>
    </source>
</evidence>
<dbReference type="WBParaSite" id="SMUV_0000758601-mRNA-1">
    <property type="protein sequence ID" value="SMUV_0000758601-mRNA-1"/>
    <property type="gene ID" value="SMUV_0000758601"/>
</dbReference>
<dbReference type="InterPro" id="IPR011990">
    <property type="entry name" value="TPR-like_helical_dom_sf"/>
</dbReference>
<dbReference type="SMART" id="SM00028">
    <property type="entry name" value="TPR"/>
    <property type="match status" value="6"/>
</dbReference>
<dbReference type="GO" id="GO:0051879">
    <property type="term" value="F:Hsp90 protein binding"/>
    <property type="evidence" value="ECO:0007669"/>
    <property type="project" value="TreeGrafter"/>
</dbReference>
<feature type="repeat" description="TPR" evidence="6">
    <location>
        <begin position="90"/>
        <end position="123"/>
    </location>
</feature>
<organism evidence="8 9">
    <name type="scientific">Syphacia muris</name>
    <dbReference type="NCBI Taxonomy" id="451379"/>
    <lineage>
        <taxon>Eukaryota</taxon>
        <taxon>Metazoa</taxon>
        <taxon>Ecdysozoa</taxon>
        <taxon>Nematoda</taxon>
        <taxon>Chromadorea</taxon>
        <taxon>Rhabditida</taxon>
        <taxon>Spirurina</taxon>
        <taxon>Oxyuridomorpha</taxon>
        <taxon>Oxyuroidea</taxon>
        <taxon>Oxyuridae</taxon>
        <taxon>Syphacia</taxon>
    </lineage>
</organism>
<evidence type="ECO:0000256" key="3">
    <source>
        <dbReference type="ARBA" id="ARBA00022737"/>
    </source>
</evidence>
<dbReference type="PANTHER" id="PTHR22904:SF523">
    <property type="entry name" value="STRESS-INDUCED-PHOSPHOPROTEIN 1"/>
    <property type="match status" value="1"/>
</dbReference>
<accession>A0A0N5AS36</accession>
<evidence type="ECO:0000256" key="5">
    <source>
        <dbReference type="ARBA" id="ARBA00026193"/>
    </source>
</evidence>
<feature type="repeat" description="TPR" evidence="6">
    <location>
        <begin position="218"/>
        <end position="251"/>
    </location>
</feature>
<dbReference type="Pfam" id="PF13414">
    <property type="entry name" value="TPR_11"/>
    <property type="match status" value="2"/>
</dbReference>
<keyword evidence="8" id="KW-1185">Reference proteome</keyword>
<dbReference type="PANTHER" id="PTHR22904">
    <property type="entry name" value="TPR REPEAT CONTAINING PROTEIN"/>
    <property type="match status" value="1"/>
</dbReference>
<proteinExistence type="predicted"/>
<evidence type="ECO:0000259" key="7">
    <source>
        <dbReference type="SMART" id="SM00727"/>
    </source>
</evidence>